<name>A0A663MEL7_ATHCN</name>
<feature type="region of interest" description="Disordered" evidence="8">
    <location>
        <begin position="1211"/>
        <end position="1230"/>
    </location>
</feature>
<feature type="domain" description="TRASH" evidence="9">
    <location>
        <begin position="524"/>
        <end position="563"/>
    </location>
</feature>
<dbReference type="SUPFAM" id="SSF57716">
    <property type="entry name" value="Glucocorticoid receptor-like (DNA-binding domain)"/>
    <property type="match status" value="1"/>
</dbReference>
<evidence type="ECO:0000259" key="9">
    <source>
        <dbReference type="SMART" id="SM00746"/>
    </source>
</evidence>
<keyword evidence="7" id="KW-0832">Ubl conjugation</keyword>
<dbReference type="Proteomes" id="UP000472269">
    <property type="component" value="Unplaced"/>
</dbReference>
<evidence type="ECO:0000256" key="7">
    <source>
        <dbReference type="ARBA" id="ARBA00022843"/>
    </source>
</evidence>
<keyword evidence="5" id="KW-0863">Zinc-finger</keyword>
<evidence type="ECO:0000256" key="2">
    <source>
        <dbReference type="ARBA" id="ARBA00022553"/>
    </source>
</evidence>
<feature type="domain" description="TRASH" evidence="9">
    <location>
        <begin position="384"/>
        <end position="420"/>
    </location>
</feature>
<feature type="domain" description="TRASH" evidence="9">
    <location>
        <begin position="662"/>
        <end position="698"/>
    </location>
</feature>
<feature type="region of interest" description="Disordered" evidence="8">
    <location>
        <begin position="728"/>
        <end position="778"/>
    </location>
</feature>
<feature type="compositionally biased region" description="Basic and acidic residues" evidence="8">
    <location>
        <begin position="306"/>
        <end position="324"/>
    </location>
</feature>
<dbReference type="Ensembl" id="ENSACUT00000010875.1">
    <property type="protein sequence ID" value="ENSACUP00000010186.1"/>
    <property type="gene ID" value="ENSACUG00000006886.1"/>
</dbReference>
<evidence type="ECO:0000256" key="8">
    <source>
        <dbReference type="SAM" id="MobiDB-lite"/>
    </source>
</evidence>
<dbReference type="InterPro" id="IPR011017">
    <property type="entry name" value="TRASH_dom"/>
</dbReference>
<feature type="compositionally biased region" description="Basic and acidic residues" evidence="8">
    <location>
        <begin position="149"/>
        <end position="168"/>
    </location>
</feature>
<feature type="compositionally biased region" description="Polar residues" evidence="8">
    <location>
        <begin position="728"/>
        <end position="746"/>
    </location>
</feature>
<evidence type="ECO:0000256" key="3">
    <source>
        <dbReference type="ARBA" id="ARBA00022723"/>
    </source>
</evidence>
<feature type="domain" description="TRASH" evidence="9">
    <location>
        <begin position="426"/>
        <end position="466"/>
    </location>
</feature>
<dbReference type="InterPro" id="IPR051284">
    <property type="entry name" value="ZnF_MYMT-QRICH1"/>
</dbReference>
<protein>
    <submittedName>
        <fullName evidence="10">Zinc finger MYM-type containing 3</fullName>
    </submittedName>
</protein>
<feature type="compositionally biased region" description="Acidic residues" evidence="8">
    <location>
        <begin position="337"/>
        <end position="353"/>
    </location>
</feature>
<feature type="domain" description="TRASH" evidence="9">
    <location>
        <begin position="482"/>
        <end position="517"/>
    </location>
</feature>
<dbReference type="RefSeq" id="XP_026704195.1">
    <property type="nucleotide sequence ID" value="XM_026848394.1"/>
</dbReference>
<evidence type="ECO:0000256" key="1">
    <source>
        <dbReference type="ARBA" id="ARBA00022499"/>
    </source>
</evidence>
<feature type="domain" description="TRASH" evidence="9">
    <location>
        <begin position="569"/>
        <end position="607"/>
    </location>
</feature>
<evidence type="ECO:0000256" key="4">
    <source>
        <dbReference type="ARBA" id="ARBA00022737"/>
    </source>
</evidence>
<gene>
    <name evidence="10" type="primary">ZMYM3</name>
</gene>
<evidence type="ECO:0000256" key="6">
    <source>
        <dbReference type="ARBA" id="ARBA00022833"/>
    </source>
</evidence>
<dbReference type="PANTHER" id="PTHR45736:SF3">
    <property type="entry name" value="ZINC FINGER MYM-TYPE PROTEIN 3"/>
    <property type="match status" value="1"/>
</dbReference>
<dbReference type="GeneID" id="113479959"/>
<feature type="compositionally biased region" description="Polar residues" evidence="8">
    <location>
        <begin position="35"/>
        <end position="46"/>
    </location>
</feature>
<feature type="region of interest" description="Disordered" evidence="8">
    <location>
        <begin position="1"/>
        <end position="60"/>
    </location>
</feature>
<evidence type="ECO:0000313" key="11">
    <source>
        <dbReference type="Proteomes" id="UP000472269"/>
    </source>
</evidence>
<keyword evidence="11" id="KW-1185">Reference proteome</keyword>
<sequence>MDSSEFSGSLDPLSLPDKPLIGDLPADMEFGENLLGSQTASTQEASVLQPPGWDQSKQMTADGDLDLLAKADSVSELNKSNNLVLDKPSVLDMLEKPEVLDDLDKTADLMELDKSEGMDGLYKAHPSQDVEHGPADSSALSREALVPETWKEGKDAPKNDSGDLKEDSAAAIPALSDDNTPESPQQPVPESRDPSSAPAVEEITAQSSSPPMAPPQLSLKQTKKTRLKAPRKSSPMQREGLAGEAEVELSPNNSTAALPPEPTEENQAEEGDDSGNNSLKESSILKAQEASPAAGEGLSGKGSELPTEKEQKRSERARRSETTRPETVNSSESIPVSDEDSDAMVDDPNDEDFVPFRTRRSTRMSLRTQMAQRAARSTVTKMTCANCRTPLQKGQTAYQRKGLPQLFCSSSCLTTFSKKPPGKKICTFCKKEIWNTKDSVVAQIGSGGSFHEFCTSVCLSLYEAQQHRPAPQSADASDTSRCSVCHKPGEIQHEVSNGSVVHRICSDACFTKFRATKGLKTNCCDNCGLYIYNKGLPLEYLFHEGQQKRFCNSACLNSYKKKNTRVYPCMWCKTLCKNFDMLPNVDRSGKMGLFCSICCTTSHKVKQSGLVGPSRPCSFCRKSLSEPCYYNKTDRVVYQFCSPSCWTKFQRTSPEGGIHLNCHYCHNLFSGKPEILDWQDKVYQFCCKDCCEDFKRLRGVVSQCEHCKQEKLLHEKIRFSGVEKNFCSEGQTSEPKVPAPSQQKAETNMLPAKTSSAQMSPAAPPPPPPPPLPATPRKNKAAMCKPLMQNRGVSCKIEMKSKGCQTEADWKPQVIVLPIPVPIFVPVPMHMYCQKVPVPFSMPVPVPVPMFLPTTLESTDKIVETIEELKVKIPSNPLEADILAMAEMIAEAEELDKASSDLCDLVSNQSAEGLLEDCDLFGPARDDVLAMAVKMANVLDEPGQDLEADFPKNPLDINPSVDFLFDCGLVGPEEVSAEQDLPRAVRKGQKRLVLSESCSRDSMSSQPSCTVLNYSYGVNAWKSWVQAKYAGGETSKGEELRFGPKPMRIKEDILACTAAELNYGLAQFVKEITRPNGERYEPDSIYYLCLGIQQYLLENNRMVNIFTDLYYLTFVQELNKSLSGWQPTILPNNTVFSRVEEEHLWECKQLGVYSPFVLLNTLMFFNTKFFGLQTAEEHMQLSFTNVVRQSRKCTTARGMTKVVSIRYYAPAKQKKSRDGGSGKRKREEEVPMLEQRENRMNPLRCPVKFYEFYLSKCPESLRNRNDVFYLQPERSCIAESPLWYSVIPMDRSMLESMLNRILAVREIYEEHSRLSSLEDDMD</sequence>
<accession>A0A663MEL7</accession>
<evidence type="ECO:0000256" key="5">
    <source>
        <dbReference type="ARBA" id="ARBA00022771"/>
    </source>
</evidence>
<dbReference type="CTD" id="9203"/>
<dbReference type="GO" id="GO:0008270">
    <property type="term" value="F:zinc ion binding"/>
    <property type="evidence" value="ECO:0007669"/>
    <property type="project" value="UniProtKB-KW"/>
</dbReference>
<dbReference type="PANTHER" id="PTHR45736">
    <property type="entry name" value="ZINC FINGER MYM-TYPE PROTEIN"/>
    <property type="match status" value="1"/>
</dbReference>
<dbReference type="Pfam" id="PF12012">
    <property type="entry name" value="DUF3504"/>
    <property type="match status" value="1"/>
</dbReference>
<dbReference type="Pfam" id="PF06467">
    <property type="entry name" value="zf-FCS"/>
    <property type="match status" value="7"/>
</dbReference>
<feature type="compositionally biased region" description="Basic residues" evidence="8">
    <location>
        <begin position="221"/>
        <end position="231"/>
    </location>
</feature>
<dbReference type="InterPro" id="IPR057926">
    <property type="entry name" value="QRICH1_dom"/>
</dbReference>
<feature type="compositionally biased region" description="Low complexity" evidence="8">
    <location>
        <begin position="205"/>
        <end position="219"/>
    </location>
</feature>
<keyword evidence="1" id="KW-1017">Isopeptide bond</keyword>
<organism evidence="10 11">
    <name type="scientific">Athene cunicularia</name>
    <name type="common">Burrowing owl</name>
    <name type="synonym">Speotyto cunicularia</name>
    <dbReference type="NCBI Taxonomy" id="194338"/>
    <lineage>
        <taxon>Eukaryota</taxon>
        <taxon>Metazoa</taxon>
        <taxon>Chordata</taxon>
        <taxon>Craniata</taxon>
        <taxon>Vertebrata</taxon>
        <taxon>Euteleostomi</taxon>
        <taxon>Archelosauria</taxon>
        <taxon>Archosauria</taxon>
        <taxon>Dinosauria</taxon>
        <taxon>Saurischia</taxon>
        <taxon>Theropoda</taxon>
        <taxon>Coelurosauria</taxon>
        <taxon>Aves</taxon>
        <taxon>Neognathae</taxon>
        <taxon>Neoaves</taxon>
        <taxon>Telluraves</taxon>
        <taxon>Strigiformes</taxon>
        <taxon>Strigidae</taxon>
        <taxon>Athene</taxon>
    </lineage>
</organism>
<keyword evidence="2" id="KW-0597">Phosphoprotein</keyword>
<reference evidence="10" key="1">
    <citation type="submission" date="2025-08" db="UniProtKB">
        <authorList>
            <consortium name="Ensembl"/>
        </authorList>
    </citation>
    <scope>IDENTIFICATION</scope>
</reference>
<feature type="compositionally biased region" description="Acidic residues" evidence="8">
    <location>
        <begin position="262"/>
        <end position="273"/>
    </location>
</feature>
<feature type="compositionally biased region" description="Pro residues" evidence="8">
    <location>
        <begin position="762"/>
        <end position="774"/>
    </location>
</feature>
<feature type="region of interest" description="Disordered" evidence="8">
    <location>
        <begin position="118"/>
        <end position="354"/>
    </location>
</feature>
<keyword evidence="3" id="KW-0479">Metal-binding</keyword>
<keyword evidence="6" id="KW-0862">Zinc</keyword>
<reference evidence="10" key="2">
    <citation type="submission" date="2025-09" db="UniProtKB">
        <authorList>
            <consortium name="Ensembl"/>
        </authorList>
    </citation>
    <scope>IDENTIFICATION</scope>
</reference>
<dbReference type="InterPro" id="IPR010507">
    <property type="entry name" value="Znf_MYM"/>
</dbReference>
<dbReference type="Pfam" id="PF25561">
    <property type="entry name" value="QRICH1"/>
    <property type="match status" value="1"/>
</dbReference>
<proteinExistence type="predicted"/>
<feature type="domain" description="TRASH" evidence="9">
    <location>
        <begin position="704"/>
        <end position="739"/>
    </location>
</feature>
<dbReference type="InterPro" id="IPR021893">
    <property type="entry name" value="ZMYM2-like_C"/>
</dbReference>
<evidence type="ECO:0000313" key="10">
    <source>
        <dbReference type="Ensembl" id="ENSACUP00000010186.1"/>
    </source>
</evidence>
<keyword evidence="4" id="KW-0677">Repeat</keyword>
<dbReference type="SMART" id="SM00746">
    <property type="entry name" value="TRASH"/>
    <property type="match status" value="8"/>
</dbReference>
<feature type="compositionally biased region" description="Low complexity" evidence="8">
    <location>
        <begin position="9"/>
        <end position="19"/>
    </location>
</feature>
<feature type="compositionally biased region" description="Basic and acidic residues" evidence="8">
    <location>
        <begin position="1216"/>
        <end position="1230"/>
    </location>
</feature>
<feature type="domain" description="TRASH" evidence="9">
    <location>
        <begin position="617"/>
        <end position="653"/>
    </location>
</feature>